<dbReference type="InterPro" id="IPR045864">
    <property type="entry name" value="aa-tRNA-synth_II/BPL/LPL"/>
</dbReference>
<reference evidence="13 14" key="1">
    <citation type="journal article" date="2016" name="Environ. Microbiol.">
        <title>Genomic resolution of a cold subsurface aquifer community provides metabolic insights for novel microbes adapted to high CO concentrations.</title>
        <authorList>
            <person name="Probst A.J."/>
            <person name="Castelle C.J."/>
            <person name="Singh A."/>
            <person name="Brown C.T."/>
            <person name="Anantharaman K."/>
            <person name="Sharon I."/>
            <person name="Hug L.A."/>
            <person name="Burstein D."/>
            <person name="Emerson J.B."/>
            <person name="Thomas B.C."/>
            <person name="Banfield J.F."/>
        </authorList>
    </citation>
    <scope>NUCLEOTIDE SEQUENCE [LARGE SCALE GENOMIC DNA]</scope>
    <source>
        <strain evidence="13">CG1_02_47_685</strain>
    </source>
</reference>
<keyword evidence="7" id="KW-0067">ATP-binding</keyword>
<dbReference type="GO" id="GO:0005737">
    <property type="term" value="C:cytoplasm"/>
    <property type="evidence" value="ECO:0007669"/>
    <property type="project" value="UniProtKB-SubCell"/>
</dbReference>
<evidence type="ECO:0000256" key="10">
    <source>
        <dbReference type="ARBA" id="ARBA00023146"/>
    </source>
</evidence>
<dbReference type="PANTHER" id="PTHR11538">
    <property type="entry name" value="PHENYLALANYL-TRNA SYNTHETASE"/>
    <property type="match status" value="1"/>
</dbReference>
<comment type="caution">
    <text evidence="13">The sequence shown here is derived from an EMBL/GenBank/DDBJ whole genome shotgun (WGS) entry which is preliminary data.</text>
</comment>
<sequence>MSMNDQTIPISSGHLHPLTLTIRHIVGAIAPLGFEVILGPEKETEYYNFDALNVPKNHPARDMQDTFWIKGVTETVLRTHTSAVQARHMEYNHPPFRILVPGKVFRHEATDATHEAQFYQVEGLAVDKNISLADLKGTLLFFLKDFFGEDITMRLRPSFFPFVEPGAEIDIGCFKCSGKGCGVCKQTGWIEILGAGMVHPNVLNIHKIDPRKWRGFAFGLSVDRLIMLKYGVPDIRLLYSGDLRVVNQF</sequence>
<keyword evidence="6" id="KW-0547">Nucleotide-binding</keyword>
<protein>
    <recommendedName>
        <fullName evidence="2">phenylalanine--tRNA ligase</fullName>
        <ecNumber evidence="2">6.1.1.20</ecNumber>
    </recommendedName>
</protein>
<keyword evidence="3" id="KW-0963">Cytoplasm</keyword>
<dbReference type="InterPro" id="IPR006195">
    <property type="entry name" value="aa-tRNA-synth_II"/>
</dbReference>
<evidence type="ECO:0000313" key="13">
    <source>
        <dbReference type="EMBL" id="OIO31847.1"/>
    </source>
</evidence>
<dbReference type="GO" id="GO:0000049">
    <property type="term" value="F:tRNA binding"/>
    <property type="evidence" value="ECO:0007669"/>
    <property type="project" value="InterPro"/>
</dbReference>
<dbReference type="GO" id="GO:0004826">
    <property type="term" value="F:phenylalanine-tRNA ligase activity"/>
    <property type="evidence" value="ECO:0007669"/>
    <property type="project" value="UniProtKB-EC"/>
</dbReference>
<keyword evidence="5" id="KW-0479">Metal-binding</keyword>
<dbReference type="PANTHER" id="PTHR11538:SF41">
    <property type="entry name" value="PHENYLALANINE--TRNA LIGASE, MITOCHONDRIAL"/>
    <property type="match status" value="1"/>
</dbReference>
<evidence type="ECO:0000256" key="6">
    <source>
        <dbReference type="ARBA" id="ARBA00022741"/>
    </source>
</evidence>
<dbReference type="PROSITE" id="PS50862">
    <property type="entry name" value="AA_TRNA_LIGASE_II"/>
    <property type="match status" value="1"/>
</dbReference>
<comment type="catalytic activity">
    <reaction evidence="11">
        <text>tRNA(Phe) + L-phenylalanine + ATP = L-phenylalanyl-tRNA(Phe) + AMP + diphosphate + H(+)</text>
        <dbReference type="Rhea" id="RHEA:19413"/>
        <dbReference type="Rhea" id="RHEA-COMP:9668"/>
        <dbReference type="Rhea" id="RHEA-COMP:9699"/>
        <dbReference type="ChEBI" id="CHEBI:15378"/>
        <dbReference type="ChEBI" id="CHEBI:30616"/>
        <dbReference type="ChEBI" id="CHEBI:33019"/>
        <dbReference type="ChEBI" id="CHEBI:58095"/>
        <dbReference type="ChEBI" id="CHEBI:78442"/>
        <dbReference type="ChEBI" id="CHEBI:78531"/>
        <dbReference type="ChEBI" id="CHEBI:456215"/>
        <dbReference type="EC" id="6.1.1.20"/>
    </reaction>
</comment>
<dbReference type="Proteomes" id="UP000183206">
    <property type="component" value="Unassembled WGS sequence"/>
</dbReference>
<proteinExistence type="predicted"/>
<dbReference type="CDD" id="cd00496">
    <property type="entry name" value="PheRS_alpha_core"/>
    <property type="match status" value="1"/>
</dbReference>
<dbReference type="NCBIfam" id="TIGR00468">
    <property type="entry name" value="pheS"/>
    <property type="match status" value="1"/>
</dbReference>
<evidence type="ECO:0000256" key="7">
    <source>
        <dbReference type="ARBA" id="ARBA00022840"/>
    </source>
</evidence>
<dbReference type="GO" id="GO:0005524">
    <property type="term" value="F:ATP binding"/>
    <property type="evidence" value="ECO:0007669"/>
    <property type="project" value="UniProtKB-KW"/>
</dbReference>
<keyword evidence="8" id="KW-0460">Magnesium</keyword>
<accession>A0A1J4VC89</accession>
<evidence type="ECO:0000256" key="1">
    <source>
        <dbReference type="ARBA" id="ARBA00004496"/>
    </source>
</evidence>
<comment type="subcellular location">
    <subcellularLocation>
        <location evidence="1">Cytoplasm</location>
    </subcellularLocation>
</comment>
<evidence type="ECO:0000256" key="3">
    <source>
        <dbReference type="ARBA" id="ARBA00022490"/>
    </source>
</evidence>
<name>A0A1J4VC89_9BACT</name>
<dbReference type="InterPro" id="IPR004529">
    <property type="entry name" value="Phe-tRNA-synth_IIc_asu"/>
</dbReference>
<dbReference type="InterPro" id="IPR002319">
    <property type="entry name" value="Phenylalanyl-tRNA_Synthase"/>
</dbReference>
<keyword evidence="4 13" id="KW-0436">Ligase</keyword>
<gene>
    <name evidence="13" type="ORF">AUJ44_03685</name>
</gene>
<dbReference type="Gene3D" id="3.30.930.10">
    <property type="entry name" value="Bira Bifunctional Protein, Domain 2"/>
    <property type="match status" value="1"/>
</dbReference>
<dbReference type="SUPFAM" id="SSF55681">
    <property type="entry name" value="Class II aaRS and biotin synthetases"/>
    <property type="match status" value="1"/>
</dbReference>
<evidence type="ECO:0000256" key="9">
    <source>
        <dbReference type="ARBA" id="ARBA00022917"/>
    </source>
</evidence>
<evidence type="ECO:0000256" key="5">
    <source>
        <dbReference type="ARBA" id="ARBA00022723"/>
    </source>
</evidence>
<evidence type="ECO:0000256" key="8">
    <source>
        <dbReference type="ARBA" id="ARBA00022842"/>
    </source>
</evidence>
<evidence type="ECO:0000256" key="4">
    <source>
        <dbReference type="ARBA" id="ARBA00022598"/>
    </source>
</evidence>
<keyword evidence="10" id="KW-0030">Aminoacyl-tRNA synthetase</keyword>
<dbReference type="GO" id="GO:0006432">
    <property type="term" value="P:phenylalanyl-tRNA aminoacylation"/>
    <property type="evidence" value="ECO:0007669"/>
    <property type="project" value="InterPro"/>
</dbReference>
<dbReference type="STRING" id="1805282.AUJ44_03685"/>
<dbReference type="GO" id="GO:0046872">
    <property type="term" value="F:metal ion binding"/>
    <property type="evidence" value="ECO:0007669"/>
    <property type="project" value="UniProtKB-KW"/>
</dbReference>
<evidence type="ECO:0000256" key="2">
    <source>
        <dbReference type="ARBA" id="ARBA00012814"/>
    </source>
</evidence>
<feature type="domain" description="Aminoacyl-transfer RNA synthetases class-II family profile" evidence="12">
    <location>
        <begin position="33"/>
        <end position="248"/>
    </location>
</feature>
<evidence type="ECO:0000313" key="14">
    <source>
        <dbReference type="Proteomes" id="UP000183206"/>
    </source>
</evidence>
<dbReference type="EMBL" id="MNVO01000055">
    <property type="protein sequence ID" value="OIO31847.1"/>
    <property type="molecule type" value="Genomic_DNA"/>
</dbReference>
<organism evidence="13 14">
    <name type="scientific">Candidatus Nomurabacteria bacterium CG1_02_47_685</name>
    <dbReference type="NCBI Taxonomy" id="1805282"/>
    <lineage>
        <taxon>Bacteria</taxon>
        <taxon>Candidatus Nomuraibacteriota</taxon>
    </lineage>
</organism>
<evidence type="ECO:0000256" key="11">
    <source>
        <dbReference type="ARBA" id="ARBA00049255"/>
    </source>
</evidence>
<dbReference type="Pfam" id="PF01409">
    <property type="entry name" value="tRNA-synt_2d"/>
    <property type="match status" value="1"/>
</dbReference>
<keyword evidence="9" id="KW-0648">Protein biosynthesis</keyword>
<evidence type="ECO:0000259" key="12">
    <source>
        <dbReference type="PROSITE" id="PS50862"/>
    </source>
</evidence>
<dbReference type="AlphaFoldDB" id="A0A1J4VC89"/>
<dbReference type="EC" id="6.1.1.20" evidence="2"/>